<dbReference type="RefSeq" id="WP_382393499.1">
    <property type="nucleotide sequence ID" value="NZ_JBHUNA010000020.1"/>
</dbReference>
<feature type="transmembrane region" description="Helical" evidence="1">
    <location>
        <begin position="20"/>
        <end position="37"/>
    </location>
</feature>
<accession>A0ABW5V5D8</accession>
<reference evidence="4" key="1">
    <citation type="journal article" date="2019" name="Int. J. Syst. Evol. Microbiol.">
        <title>The Global Catalogue of Microorganisms (GCM) 10K type strain sequencing project: providing services to taxonomists for standard genome sequencing and annotation.</title>
        <authorList>
            <consortium name="The Broad Institute Genomics Platform"/>
            <consortium name="The Broad Institute Genome Sequencing Center for Infectious Disease"/>
            <person name="Wu L."/>
            <person name="Ma J."/>
        </authorList>
    </citation>
    <scope>NUCLEOTIDE SEQUENCE [LARGE SCALE GENOMIC DNA]</scope>
    <source>
        <strain evidence="4">TISTR 1535</strain>
    </source>
</reference>
<keyword evidence="1" id="KW-0472">Membrane</keyword>
<gene>
    <name evidence="3" type="ORF">ACFSUO_09620</name>
</gene>
<keyword evidence="4" id="KW-1185">Reference proteome</keyword>
<feature type="domain" description="PDZ" evidence="2">
    <location>
        <begin position="308"/>
        <end position="350"/>
    </location>
</feature>
<dbReference type="Pfam" id="PF17820">
    <property type="entry name" value="PDZ_6"/>
    <property type="match status" value="1"/>
</dbReference>
<name>A0ABW5V5D8_9BACI</name>
<evidence type="ECO:0000313" key="3">
    <source>
        <dbReference type="EMBL" id="MFD2761228.1"/>
    </source>
</evidence>
<feature type="transmembrane region" description="Helical" evidence="1">
    <location>
        <begin position="189"/>
        <end position="211"/>
    </location>
</feature>
<dbReference type="SUPFAM" id="SSF50156">
    <property type="entry name" value="PDZ domain-like"/>
    <property type="match status" value="1"/>
</dbReference>
<evidence type="ECO:0000313" key="4">
    <source>
        <dbReference type="Proteomes" id="UP001597502"/>
    </source>
</evidence>
<evidence type="ECO:0000256" key="1">
    <source>
        <dbReference type="SAM" id="Phobius"/>
    </source>
</evidence>
<protein>
    <submittedName>
        <fullName evidence="3">PDZ domain-containing protein</fullName>
    </submittedName>
</protein>
<evidence type="ECO:0000259" key="2">
    <source>
        <dbReference type="Pfam" id="PF17820"/>
    </source>
</evidence>
<dbReference type="Gene3D" id="2.30.42.10">
    <property type="match status" value="1"/>
</dbReference>
<dbReference type="InterPro" id="IPR036034">
    <property type="entry name" value="PDZ_sf"/>
</dbReference>
<proteinExistence type="predicted"/>
<dbReference type="Proteomes" id="UP001597502">
    <property type="component" value="Unassembled WGS sequence"/>
</dbReference>
<feature type="transmembrane region" description="Helical" evidence="1">
    <location>
        <begin position="249"/>
        <end position="279"/>
    </location>
</feature>
<feature type="transmembrane region" description="Helical" evidence="1">
    <location>
        <begin position="58"/>
        <end position="79"/>
    </location>
</feature>
<feature type="transmembrane region" description="Helical" evidence="1">
    <location>
        <begin position="107"/>
        <end position="124"/>
    </location>
</feature>
<dbReference type="EMBL" id="JBHUNA010000020">
    <property type="protein sequence ID" value="MFD2761228.1"/>
    <property type="molecule type" value="Genomic_DNA"/>
</dbReference>
<dbReference type="InterPro" id="IPR041489">
    <property type="entry name" value="PDZ_6"/>
</dbReference>
<keyword evidence="1" id="KW-0812">Transmembrane</keyword>
<sequence>MAETWLIELWKGLGRFFLNPLVYWTVILVVLAGLKRIRRERRDFGLKLFDPFVEWRHTWVLSVGFGLFLSMLAVGVGLVFSRETIWMLAIVTVLLSLSLRFTLLSPVYIVGISYLLLLFLPFVFENQTFTDITFSSSANFVGLSILLAILLIAEALLLTRSGRTRTYPELQLGRRGYWIGVHHLKKVSLIPFFVLIPAGPITAFAPFWPYFSINGEVYSLALVPFVIGFDHAVQGTLPKKAAGAIARRVLILSMAVLFMAVGSIYAGWLSLVAILTGIIGREYINYRHRLTDRAKVPFFHKNERGIKVLAVIPGTPADRLGIVAGETVTKVNGTKINDMEAYYYALQESGAFFKLEILGENGEVRFVQSALYEEDHHELGIITANSRSQVKQIPEHG</sequence>
<feature type="transmembrane region" description="Helical" evidence="1">
    <location>
        <begin position="136"/>
        <end position="158"/>
    </location>
</feature>
<organism evidence="3 4">
    <name type="scientific">Lentibacillus juripiscarius</name>
    <dbReference type="NCBI Taxonomy" id="257446"/>
    <lineage>
        <taxon>Bacteria</taxon>
        <taxon>Bacillati</taxon>
        <taxon>Bacillota</taxon>
        <taxon>Bacilli</taxon>
        <taxon>Bacillales</taxon>
        <taxon>Bacillaceae</taxon>
        <taxon>Lentibacillus</taxon>
    </lineage>
</organism>
<keyword evidence="1" id="KW-1133">Transmembrane helix</keyword>
<comment type="caution">
    <text evidence="3">The sequence shown here is derived from an EMBL/GenBank/DDBJ whole genome shotgun (WGS) entry which is preliminary data.</text>
</comment>